<evidence type="ECO:0000256" key="3">
    <source>
        <dbReference type="ARBA" id="ARBA00022692"/>
    </source>
</evidence>
<dbReference type="Proteomes" id="UP000321805">
    <property type="component" value="Chromosome"/>
</dbReference>
<dbReference type="OrthoDB" id="528320at2"/>
<keyword evidence="6" id="KW-1003">Cell membrane</keyword>
<feature type="transmembrane region" description="Helical" evidence="6">
    <location>
        <begin position="43"/>
        <end position="62"/>
    </location>
</feature>
<keyword evidence="3 6" id="KW-0812">Transmembrane</keyword>
<dbReference type="Pfam" id="PF01925">
    <property type="entry name" value="TauE"/>
    <property type="match status" value="1"/>
</dbReference>
<dbReference type="EMBL" id="CP042430">
    <property type="protein sequence ID" value="QEC48249.1"/>
    <property type="molecule type" value="Genomic_DNA"/>
</dbReference>
<dbReference type="AlphaFoldDB" id="A0A5B8U553"/>
<evidence type="ECO:0000313" key="8">
    <source>
        <dbReference type="Proteomes" id="UP000321805"/>
    </source>
</evidence>
<feature type="transmembrane region" description="Helical" evidence="6">
    <location>
        <begin position="239"/>
        <end position="258"/>
    </location>
</feature>
<comment type="subcellular location">
    <subcellularLocation>
        <location evidence="6">Cell membrane</location>
        <topology evidence="6">Multi-pass membrane protein</topology>
    </subcellularLocation>
    <subcellularLocation>
        <location evidence="1">Membrane</location>
        <topology evidence="1">Multi-pass membrane protein</topology>
    </subcellularLocation>
</comment>
<feature type="transmembrane region" description="Helical" evidence="6">
    <location>
        <begin position="177"/>
        <end position="200"/>
    </location>
</feature>
<accession>A0A5B8U553</accession>
<evidence type="ECO:0000256" key="2">
    <source>
        <dbReference type="ARBA" id="ARBA00009142"/>
    </source>
</evidence>
<organism evidence="7 8">
    <name type="scientific">Baekduia soli</name>
    <dbReference type="NCBI Taxonomy" id="496014"/>
    <lineage>
        <taxon>Bacteria</taxon>
        <taxon>Bacillati</taxon>
        <taxon>Actinomycetota</taxon>
        <taxon>Thermoleophilia</taxon>
        <taxon>Solirubrobacterales</taxon>
        <taxon>Baekduiaceae</taxon>
        <taxon>Baekduia</taxon>
    </lineage>
</organism>
<gene>
    <name evidence="7" type="ORF">FSW04_12185</name>
</gene>
<evidence type="ECO:0000256" key="6">
    <source>
        <dbReference type="RuleBase" id="RU363041"/>
    </source>
</evidence>
<sequence length="264" mass="25603">MAAAAIPFGLAIGLSLGMLGGGGSVLAVPVLVYVLGQSVHEATTTSLVVVTAGALAGGLAHAREGRVCWRHASAFTAAALPGVVAGTALGNAVSGRVLIAAFAVIMLAAAAATWRKATKATSAGDAAPVTSSCPPLRLGRDLVAGLLIGTMTGFFGVGGGFLIVPTLSIALALSMRLAVGTSLAIITATSVMALGAHLVAGRGLDAGVTTTMTLACVAGALGGVRLAGRIPQRQLGQGFAALVVLVAGYLLISAAFLGGPPGSS</sequence>
<dbReference type="PANTHER" id="PTHR43701:SF2">
    <property type="entry name" value="MEMBRANE TRANSPORTER PROTEIN YJNA-RELATED"/>
    <property type="match status" value="1"/>
</dbReference>
<dbReference type="InterPro" id="IPR002781">
    <property type="entry name" value="TM_pro_TauE-like"/>
</dbReference>
<feature type="transmembrane region" description="Helical" evidence="6">
    <location>
        <begin position="142"/>
        <end position="165"/>
    </location>
</feature>
<name>A0A5B8U553_9ACTN</name>
<dbReference type="GO" id="GO:0005886">
    <property type="term" value="C:plasma membrane"/>
    <property type="evidence" value="ECO:0007669"/>
    <property type="project" value="UniProtKB-SubCell"/>
</dbReference>
<dbReference type="InterPro" id="IPR051598">
    <property type="entry name" value="TSUP/Inactive_protease-like"/>
</dbReference>
<evidence type="ECO:0000256" key="5">
    <source>
        <dbReference type="ARBA" id="ARBA00023136"/>
    </source>
</evidence>
<evidence type="ECO:0000256" key="4">
    <source>
        <dbReference type="ARBA" id="ARBA00022989"/>
    </source>
</evidence>
<dbReference type="KEGG" id="bsol:FSW04_12185"/>
<evidence type="ECO:0000313" key="7">
    <source>
        <dbReference type="EMBL" id="QEC48249.1"/>
    </source>
</evidence>
<reference evidence="7 8" key="1">
    <citation type="journal article" date="2018" name="J. Microbiol.">
        <title>Baekduia soli gen. nov., sp. nov., a novel bacterium isolated from the soil of Baekdu Mountain and proposal of a novel family name, Baekduiaceae fam. nov.</title>
        <authorList>
            <person name="An D.S."/>
            <person name="Siddiqi M.Z."/>
            <person name="Kim K.H."/>
            <person name="Yu H.S."/>
            <person name="Im W.T."/>
        </authorList>
    </citation>
    <scope>NUCLEOTIDE SEQUENCE [LARGE SCALE GENOMIC DNA]</scope>
    <source>
        <strain evidence="7 8">BR7-21</strain>
    </source>
</reference>
<dbReference type="PANTHER" id="PTHR43701">
    <property type="entry name" value="MEMBRANE TRANSPORTER PROTEIN MJ0441-RELATED"/>
    <property type="match status" value="1"/>
</dbReference>
<proteinExistence type="inferred from homology"/>
<keyword evidence="5 6" id="KW-0472">Membrane</keyword>
<dbReference type="RefSeq" id="WP_146919576.1">
    <property type="nucleotide sequence ID" value="NZ_CP042430.1"/>
</dbReference>
<feature type="transmembrane region" description="Helical" evidence="6">
    <location>
        <begin position="97"/>
        <end position="114"/>
    </location>
</feature>
<comment type="similarity">
    <text evidence="2 6">Belongs to the 4-toluene sulfonate uptake permease (TSUP) (TC 2.A.102) family.</text>
</comment>
<protein>
    <recommendedName>
        <fullName evidence="6">Probable membrane transporter protein</fullName>
    </recommendedName>
</protein>
<keyword evidence="8" id="KW-1185">Reference proteome</keyword>
<evidence type="ECO:0000256" key="1">
    <source>
        <dbReference type="ARBA" id="ARBA00004141"/>
    </source>
</evidence>
<feature type="transmembrane region" description="Helical" evidence="6">
    <location>
        <begin position="206"/>
        <end position="227"/>
    </location>
</feature>
<keyword evidence="4 6" id="KW-1133">Transmembrane helix</keyword>